<dbReference type="RefSeq" id="WP_152892936.1">
    <property type="nucleotide sequence ID" value="NZ_VJZD01000147.1"/>
</dbReference>
<keyword evidence="3" id="KW-1185">Reference proteome</keyword>
<gene>
    <name evidence="2" type="ORF">FNH09_29355</name>
</gene>
<dbReference type="AlphaFoldDB" id="A0A5N8VM92"/>
<accession>A0A5N8VM92</accession>
<sequence length="227" mass="23877">MVCSFLALVVTSISYGAITGDAANAGRAATEELVCTLAASVSTILMFYSIVLLLEVAEAWDAAGHGRRVLGQFVTLLSFGYICNGLADYNGVRFRGGAQPPRWEMAFIYGSFCVYALYAVAGYFLYHRLPRIGGRGVTRNRAGQIITPPGRNHTAPDHTRIVQRIATGSLLTVIACAVGVGFYSAYGGNACDTPPPGVTMAIAGAGMAVALASSVWLFLSRGPDPEG</sequence>
<keyword evidence="1" id="KW-1133">Transmembrane helix</keyword>
<feature type="transmembrane region" description="Helical" evidence="1">
    <location>
        <begin position="198"/>
        <end position="219"/>
    </location>
</feature>
<reference evidence="2 3" key="1">
    <citation type="submission" date="2019-07" db="EMBL/GenBank/DDBJ databases">
        <title>New species of Amycolatopsis and Streptomyces.</title>
        <authorList>
            <person name="Duangmal K."/>
            <person name="Teo W.F.A."/>
            <person name="Lipun K."/>
        </authorList>
    </citation>
    <scope>NUCLEOTIDE SEQUENCE [LARGE SCALE GENOMIC DNA]</scope>
    <source>
        <strain evidence="2 3">NBRC 109810</strain>
    </source>
</reference>
<name>A0A5N8VM92_9ACTN</name>
<feature type="transmembrane region" description="Helical" evidence="1">
    <location>
        <begin position="107"/>
        <end position="126"/>
    </location>
</feature>
<protein>
    <submittedName>
        <fullName evidence="2">Uncharacterized protein</fullName>
    </submittedName>
</protein>
<comment type="caution">
    <text evidence="2">The sequence shown here is derived from an EMBL/GenBank/DDBJ whole genome shotgun (WGS) entry which is preliminary data.</text>
</comment>
<evidence type="ECO:0000313" key="3">
    <source>
        <dbReference type="Proteomes" id="UP000325849"/>
    </source>
</evidence>
<dbReference type="Proteomes" id="UP000325849">
    <property type="component" value="Unassembled WGS sequence"/>
</dbReference>
<organism evidence="2 3">
    <name type="scientific">Streptomyces adustus</name>
    <dbReference type="NCBI Taxonomy" id="1609272"/>
    <lineage>
        <taxon>Bacteria</taxon>
        <taxon>Bacillati</taxon>
        <taxon>Actinomycetota</taxon>
        <taxon>Actinomycetes</taxon>
        <taxon>Kitasatosporales</taxon>
        <taxon>Streptomycetaceae</taxon>
        <taxon>Streptomyces</taxon>
    </lineage>
</organism>
<feature type="transmembrane region" description="Helical" evidence="1">
    <location>
        <begin position="165"/>
        <end position="186"/>
    </location>
</feature>
<feature type="transmembrane region" description="Helical" evidence="1">
    <location>
        <begin position="69"/>
        <end position="87"/>
    </location>
</feature>
<dbReference type="EMBL" id="VJZD01000147">
    <property type="protein sequence ID" value="MPY35204.1"/>
    <property type="molecule type" value="Genomic_DNA"/>
</dbReference>
<evidence type="ECO:0000256" key="1">
    <source>
        <dbReference type="SAM" id="Phobius"/>
    </source>
</evidence>
<proteinExistence type="predicted"/>
<keyword evidence="1" id="KW-0812">Transmembrane</keyword>
<feature type="transmembrane region" description="Helical" evidence="1">
    <location>
        <begin position="38"/>
        <end position="57"/>
    </location>
</feature>
<evidence type="ECO:0000313" key="2">
    <source>
        <dbReference type="EMBL" id="MPY35204.1"/>
    </source>
</evidence>
<keyword evidence="1" id="KW-0472">Membrane</keyword>